<accession>A0A844KMW4</accession>
<name>A0A844KMW4_9FIRM</name>
<keyword evidence="2" id="KW-0378">Hydrolase</keyword>
<comment type="caution">
    <text evidence="4">The sequence shown here is derived from an EMBL/GenBank/DDBJ whole genome shotgun (WGS) entry which is preliminary data.</text>
</comment>
<dbReference type="PROSITE" id="PS51462">
    <property type="entry name" value="NUDIX"/>
    <property type="match status" value="1"/>
</dbReference>
<dbReference type="PANTHER" id="PTHR43736">
    <property type="entry name" value="ADP-RIBOSE PYROPHOSPHATASE"/>
    <property type="match status" value="1"/>
</dbReference>
<dbReference type="CDD" id="cd04665">
    <property type="entry name" value="NUDIX_RppH"/>
    <property type="match status" value="1"/>
</dbReference>
<dbReference type="Pfam" id="PF00293">
    <property type="entry name" value="NUDIX"/>
    <property type="match status" value="1"/>
</dbReference>
<protein>
    <submittedName>
        <fullName evidence="4">NUDIX domain-containing protein</fullName>
    </submittedName>
</protein>
<dbReference type="SUPFAM" id="SSF55811">
    <property type="entry name" value="Nudix"/>
    <property type="match status" value="1"/>
</dbReference>
<dbReference type="EMBL" id="WNAL01000014">
    <property type="protein sequence ID" value="MTR81716.1"/>
    <property type="molecule type" value="Genomic_DNA"/>
</dbReference>
<dbReference type="PANTHER" id="PTHR43736:SF1">
    <property type="entry name" value="DIHYDRONEOPTERIN TRIPHOSPHATE DIPHOSPHATASE"/>
    <property type="match status" value="1"/>
</dbReference>
<dbReference type="RefSeq" id="WP_155176512.1">
    <property type="nucleotide sequence ID" value="NZ_DAWDKB010000038.1"/>
</dbReference>
<evidence type="ECO:0000313" key="4">
    <source>
        <dbReference type="EMBL" id="MTR81716.1"/>
    </source>
</evidence>
<feature type="domain" description="Nudix hydrolase" evidence="3">
    <location>
        <begin position="11"/>
        <end position="143"/>
    </location>
</feature>
<sequence>MVEVRFYDTVNDELLKFAVIISQSNGKWVFCKHKERDTYEVPGGHREAGENILETAKRELQEETGAIKFEIKPICVYSVTGKTRVNDTGEETFGLLYFAEITEFTKELHSEMEKVVLMDKLPENWTYPLIQPKLIEKYLQMKNFVDDTL</sequence>
<organism evidence="4 5">
    <name type="scientific">Roseburia faecis</name>
    <dbReference type="NCBI Taxonomy" id="301302"/>
    <lineage>
        <taxon>Bacteria</taxon>
        <taxon>Bacillati</taxon>
        <taxon>Bacillota</taxon>
        <taxon>Clostridia</taxon>
        <taxon>Lachnospirales</taxon>
        <taxon>Lachnospiraceae</taxon>
        <taxon>Roseburia</taxon>
    </lineage>
</organism>
<evidence type="ECO:0000313" key="5">
    <source>
        <dbReference type="Proteomes" id="UP000446657"/>
    </source>
</evidence>
<dbReference type="InterPro" id="IPR000086">
    <property type="entry name" value="NUDIX_hydrolase_dom"/>
</dbReference>
<dbReference type="InterPro" id="IPR015797">
    <property type="entry name" value="NUDIX_hydrolase-like_dom_sf"/>
</dbReference>
<comment type="similarity">
    <text evidence="1">Belongs to the Nudix hydrolase family.</text>
</comment>
<reference evidence="4 5" key="1">
    <citation type="journal article" date="2019" name="Nat. Med.">
        <title>A library of human gut bacterial isolates paired with longitudinal multiomics data enables mechanistic microbiome research.</title>
        <authorList>
            <person name="Poyet M."/>
            <person name="Groussin M."/>
            <person name="Gibbons S.M."/>
            <person name="Avila-Pacheco J."/>
            <person name="Jiang X."/>
            <person name="Kearney S.M."/>
            <person name="Perrotta A.R."/>
            <person name="Berdy B."/>
            <person name="Zhao S."/>
            <person name="Lieberman T.D."/>
            <person name="Swanson P.K."/>
            <person name="Smith M."/>
            <person name="Roesemann S."/>
            <person name="Alexander J.E."/>
            <person name="Rich S.A."/>
            <person name="Livny J."/>
            <person name="Vlamakis H."/>
            <person name="Clish C."/>
            <person name="Bullock K."/>
            <person name="Deik A."/>
            <person name="Scott J."/>
            <person name="Pierce K.A."/>
            <person name="Xavier R.J."/>
            <person name="Alm E.J."/>
        </authorList>
    </citation>
    <scope>NUCLEOTIDE SEQUENCE [LARGE SCALE GENOMIC DNA]</scope>
    <source>
        <strain evidence="4 5">BIOML-A1</strain>
    </source>
</reference>
<dbReference type="Proteomes" id="UP000446657">
    <property type="component" value="Unassembled WGS sequence"/>
</dbReference>
<proteinExistence type="inferred from homology"/>
<dbReference type="Gene3D" id="3.90.79.10">
    <property type="entry name" value="Nucleoside Triphosphate Pyrophosphohydrolase"/>
    <property type="match status" value="1"/>
</dbReference>
<dbReference type="GO" id="GO:0016787">
    <property type="term" value="F:hydrolase activity"/>
    <property type="evidence" value="ECO:0007669"/>
    <property type="project" value="UniProtKB-KW"/>
</dbReference>
<evidence type="ECO:0000259" key="3">
    <source>
        <dbReference type="PROSITE" id="PS51462"/>
    </source>
</evidence>
<dbReference type="PROSITE" id="PS00893">
    <property type="entry name" value="NUDIX_BOX"/>
    <property type="match status" value="1"/>
</dbReference>
<dbReference type="InterPro" id="IPR014078">
    <property type="entry name" value="Nudix_YtkD"/>
</dbReference>
<evidence type="ECO:0000256" key="1">
    <source>
        <dbReference type="ARBA" id="ARBA00005582"/>
    </source>
</evidence>
<gene>
    <name evidence="4" type="ORF">GMD30_08345</name>
</gene>
<dbReference type="AlphaFoldDB" id="A0A844KMW4"/>
<evidence type="ECO:0000256" key="2">
    <source>
        <dbReference type="ARBA" id="ARBA00022801"/>
    </source>
</evidence>
<dbReference type="InterPro" id="IPR020084">
    <property type="entry name" value="NUDIX_hydrolase_CS"/>
</dbReference>